<feature type="compositionally biased region" description="Polar residues" evidence="1">
    <location>
        <begin position="247"/>
        <end position="259"/>
    </location>
</feature>
<dbReference type="SUPFAM" id="SSF56219">
    <property type="entry name" value="DNase I-like"/>
    <property type="match status" value="1"/>
</dbReference>
<evidence type="ECO:0000313" key="4">
    <source>
        <dbReference type="Proteomes" id="UP000800041"/>
    </source>
</evidence>
<dbReference type="InterPro" id="IPR036691">
    <property type="entry name" value="Endo/exonu/phosph_ase_sf"/>
</dbReference>
<feature type="compositionally biased region" description="Low complexity" evidence="1">
    <location>
        <begin position="274"/>
        <end position="288"/>
    </location>
</feature>
<dbReference type="InterPro" id="IPR015943">
    <property type="entry name" value="WD40/YVTN_repeat-like_dom_sf"/>
</dbReference>
<dbReference type="InterPro" id="IPR036322">
    <property type="entry name" value="WD40_repeat_dom_sf"/>
</dbReference>
<dbReference type="Proteomes" id="UP000800041">
    <property type="component" value="Unassembled WGS sequence"/>
</dbReference>
<proteinExistence type="predicted"/>
<accession>A0A6G1H0D4</accession>
<dbReference type="Gene3D" id="2.130.10.10">
    <property type="entry name" value="YVTN repeat-like/Quinoprotein amine dehydrogenase"/>
    <property type="match status" value="1"/>
</dbReference>
<protein>
    <submittedName>
        <fullName evidence="3">DNase I-like protein</fullName>
    </submittedName>
</protein>
<organism evidence="3 4">
    <name type="scientific">Aulographum hederae CBS 113979</name>
    <dbReference type="NCBI Taxonomy" id="1176131"/>
    <lineage>
        <taxon>Eukaryota</taxon>
        <taxon>Fungi</taxon>
        <taxon>Dikarya</taxon>
        <taxon>Ascomycota</taxon>
        <taxon>Pezizomycotina</taxon>
        <taxon>Dothideomycetes</taxon>
        <taxon>Pleosporomycetidae</taxon>
        <taxon>Aulographales</taxon>
        <taxon>Aulographaceae</taxon>
    </lineage>
</organism>
<dbReference type="AlphaFoldDB" id="A0A6G1H0D4"/>
<dbReference type="FunFam" id="3.60.10.10:FF:000036">
    <property type="entry name" value="Inositol polyphosphate phosphatase, putative"/>
    <property type="match status" value="1"/>
</dbReference>
<dbReference type="SUPFAM" id="SSF50978">
    <property type="entry name" value="WD40 repeat-like"/>
    <property type="match status" value="1"/>
</dbReference>
<dbReference type="OrthoDB" id="2248459at2759"/>
<feature type="region of interest" description="Disordered" evidence="1">
    <location>
        <begin position="1"/>
        <end position="507"/>
    </location>
</feature>
<dbReference type="Gene3D" id="3.60.10.10">
    <property type="entry name" value="Endonuclease/exonuclease/phosphatase"/>
    <property type="match status" value="1"/>
</dbReference>
<dbReference type="PANTHER" id="PTHR11200:SF240">
    <property type="entry name" value="INOSITOL POLYPHOSPHATE 5-PHOSPHATASE C9G1.10C-RELATED"/>
    <property type="match status" value="1"/>
</dbReference>
<dbReference type="GO" id="GO:0046856">
    <property type="term" value="P:phosphatidylinositol dephosphorylation"/>
    <property type="evidence" value="ECO:0007669"/>
    <property type="project" value="InterPro"/>
</dbReference>
<dbReference type="SMART" id="SM00128">
    <property type="entry name" value="IPPc"/>
    <property type="match status" value="1"/>
</dbReference>
<dbReference type="Pfam" id="PF22669">
    <property type="entry name" value="Exo_endo_phos2"/>
    <property type="match status" value="1"/>
</dbReference>
<keyword evidence="4" id="KW-1185">Reference proteome</keyword>
<feature type="compositionally biased region" description="Basic and acidic residues" evidence="1">
    <location>
        <begin position="389"/>
        <end position="399"/>
    </location>
</feature>
<feature type="compositionally biased region" description="Basic and acidic residues" evidence="1">
    <location>
        <begin position="56"/>
        <end position="66"/>
    </location>
</feature>
<sequence length="1238" mass="138044">MDRPEDNTDASSIKPVSSLRAKFENIASSKPPPPRPPSASSRQPSPSINPVPTEQDFSHSRLDGRISLDIPRNNPHRPSPPHSANPYYNAPLTPDPRMGRPPVSSHAKPRPMSMGPMSPPSPPQVVVDSPKSPPKFPRPEFGHGTGYSTPTRAKGADAQATMGQRAGSPTGNGISHFKNPSRAPTPAMEARQAPYLPSSSPSAATPDPQKQMQTPSDTPIKLPTAPLPNVPPPINRAGKPKAGAFQKGNTASNRQTSGASLAPEQGGEENERVSPFSTPPSSDETTPSEMPPHVPQLSKSRFTGAHPSLTSQGYFTPPAMNQHQGRSRDAMPQPKMPAPVGASQNRPPIARQNSDLPELRPGLPPRRENTQPEIQSAIEPRSSLQLARPEPRSAVEPRASRPPPPEPPVRRSMDPGARPSGPSIDNSRFMNPQRRTTQPEEQSSSNGFSAKISSRTSVDTRRDFPRNDQIATAWDGNDSDEAEGSMDRPGQILTDYPDSSQVNRRPPLFPRRPYEIGTEYNTKLFAVCGEYICTTGYVTKVWNVLSGELLLDTTHGETVKVTALAFKPATEVEDEGKRLWMGTNGGEIFELDIPSQQVVYVKSNAHARREVLKIYRHAADMWSLDDDGKLHVWPPDEKGEPNLAQTPHSFRVPKGHTFSLLAGSHLWLAIGKDIRIFHYEPSGNSFTQVLQILLAQPNVGEVTSGTTISSQPDRVYFGHIDGKVTIYSRKDYSCLGVVNVSLYRISSLVGVGDYLWAAYNTGMIYVYDTKCKPWVVKKDWKAHEATIAGVQVDRSSIWKMDRLQVASLGTDNIVRLWDGMMKDDWLEADMESHAEDFCDFRGVSAVVMTWNAGASKPTHLRADERDNNFFRELLQERNHPPDILVFGFQELVDLENKKVTAKSLFKRNKKKESEKYGHTETEHMSSQYRAWRDHLARCLDEYTPSNLSYTLLHTANLIGLFTCVFVKSTERQRIRDVNAAQVKLGLGGMHGNKGALIVRFILDDSSLCFVNCHLAAGQGQTQHRNNDIASILESSPLPRNDDSSARADMFVSGGDGSMILDHEICILNGDLNYRIDTMTRDAVVRAVQENNLGKLLERDQLLLSRKRNPGFRLRAFNEAQITFAPTYKYDVGTDRYDSSEKKRSPAWCDRLLWRGKNRVQQLEYRRHEIRVSDHRPVSGTFELRIKTIDRRRRGVVWDECERRFEEVKMRIAMNTKLDYLTNVFGLSAAEAQRLLKGR</sequence>
<dbReference type="GO" id="GO:0004439">
    <property type="term" value="F:phosphatidylinositol-4,5-bisphosphate 5-phosphatase activity"/>
    <property type="evidence" value="ECO:0007669"/>
    <property type="project" value="TreeGrafter"/>
</dbReference>
<evidence type="ECO:0000256" key="1">
    <source>
        <dbReference type="SAM" id="MobiDB-lite"/>
    </source>
</evidence>
<reference evidence="3" key="1">
    <citation type="journal article" date="2020" name="Stud. Mycol.">
        <title>101 Dothideomycetes genomes: a test case for predicting lifestyles and emergence of pathogens.</title>
        <authorList>
            <person name="Haridas S."/>
            <person name="Albert R."/>
            <person name="Binder M."/>
            <person name="Bloem J."/>
            <person name="Labutti K."/>
            <person name="Salamov A."/>
            <person name="Andreopoulos B."/>
            <person name="Baker S."/>
            <person name="Barry K."/>
            <person name="Bills G."/>
            <person name="Bluhm B."/>
            <person name="Cannon C."/>
            <person name="Castanera R."/>
            <person name="Culley D."/>
            <person name="Daum C."/>
            <person name="Ezra D."/>
            <person name="Gonzalez J."/>
            <person name="Henrissat B."/>
            <person name="Kuo A."/>
            <person name="Liang C."/>
            <person name="Lipzen A."/>
            <person name="Lutzoni F."/>
            <person name="Magnuson J."/>
            <person name="Mondo S."/>
            <person name="Nolan M."/>
            <person name="Ohm R."/>
            <person name="Pangilinan J."/>
            <person name="Park H.-J."/>
            <person name="Ramirez L."/>
            <person name="Alfaro M."/>
            <person name="Sun H."/>
            <person name="Tritt A."/>
            <person name="Yoshinaga Y."/>
            <person name="Zwiers L.-H."/>
            <person name="Turgeon B."/>
            <person name="Goodwin S."/>
            <person name="Spatafora J."/>
            <person name="Crous P."/>
            <person name="Grigoriev I."/>
        </authorList>
    </citation>
    <scope>NUCLEOTIDE SEQUENCE</scope>
    <source>
        <strain evidence="3">CBS 113979</strain>
    </source>
</reference>
<dbReference type="InterPro" id="IPR000300">
    <property type="entry name" value="IPPc"/>
</dbReference>
<dbReference type="EMBL" id="ML977156">
    <property type="protein sequence ID" value="KAF1986524.1"/>
    <property type="molecule type" value="Genomic_DNA"/>
</dbReference>
<evidence type="ECO:0000313" key="3">
    <source>
        <dbReference type="EMBL" id="KAF1986524.1"/>
    </source>
</evidence>
<dbReference type="PANTHER" id="PTHR11200">
    <property type="entry name" value="INOSITOL 5-PHOSPHATASE"/>
    <property type="match status" value="1"/>
</dbReference>
<feature type="compositionally biased region" description="Polar residues" evidence="1">
    <location>
        <begin position="342"/>
        <end position="355"/>
    </location>
</feature>
<feature type="compositionally biased region" description="Pro residues" evidence="1">
    <location>
        <begin position="225"/>
        <end position="234"/>
    </location>
</feature>
<feature type="compositionally biased region" description="Low complexity" evidence="1">
    <location>
        <begin position="193"/>
        <end position="208"/>
    </location>
</feature>
<feature type="compositionally biased region" description="Polar residues" evidence="1">
    <location>
        <begin position="308"/>
        <end position="324"/>
    </location>
</feature>
<gene>
    <name evidence="3" type="ORF">K402DRAFT_393590</name>
</gene>
<dbReference type="InterPro" id="IPR046985">
    <property type="entry name" value="IP5"/>
</dbReference>
<feature type="compositionally biased region" description="Polar residues" evidence="1">
    <location>
        <begin position="423"/>
        <end position="457"/>
    </location>
</feature>
<feature type="domain" description="Inositol polyphosphate-related phosphatase" evidence="2">
    <location>
        <begin position="841"/>
        <end position="1189"/>
    </location>
</feature>
<name>A0A6G1H0D4_9PEZI</name>
<evidence type="ECO:0000259" key="2">
    <source>
        <dbReference type="SMART" id="SM00128"/>
    </source>
</evidence>